<dbReference type="InterPro" id="IPR036388">
    <property type="entry name" value="WH-like_DNA-bd_sf"/>
</dbReference>
<evidence type="ECO:0000313" key="1">
    <source>
        <dbReference type="EMBL" id="PZQ12450.1"/>
    </source>
</evidence>
<sequence length="85" mass="9688">MPPLSKSELILKALTNRNIELIRIINREEPESVAELARLANRSQSNVSRSLSSLVDLNIIRLEGRRPKRPVLNVPSVSIRFFEII</sequence>
<reference evidence="1 2" key="1">
    <citation type="submission" date="2017-08" db="EMBL/GenBank/DDBJ databases">
        <title>Infants hospitalized years apart are colonized by the same room-sourced microbial strains.</title>
        <authorList>
            <person name="Brooks B."/>
            <person name="Olm M.R."/>
            <person name="Firek B.A."/>
            <person name="Baker R."/>
            <person name="Thomas B.C."/>
            <person name="Morowitz M.J."/>
            <person name="Banfield J.F."/>
        </authorList>
    </citation>
    <scope>NUCLEOTIDE SEQUENCE [LARGE SCALE GENOMIC DNA]</scope>
    <source>
        <strain evidence="1">S2_005_003_R2_43</strain>
    </source>
</reference>
<accession>A0A2W5MGE1</accession>
<organism evidence="1 2">
    <name type="scientific">Ancylobacter novellus</name>
    <name type="common">Thiobacillus novellus</name>
    <dbReference type="NCBI Taxonomy" id="921"/>
    <lineage>
        <taxon>Bacteria</taxon>
        <taxon>Pseudomonadati</taxon>
        <taxon>Pseudomonadota</taxon>
        <taxon>Alphaproteobacteria</taxon>
        <taxon>Hyphomicrobiales</taxon>
        <taxon>Xanthobacteraceae</taxon>
        <taxon>Ancylobacter</taxon>
    </lineage>
</organism>
<dbReference type="Proteomes" id="UP000249577">
    <property type="component" value="Unassembled WGS sequence"/>
</dbReference>
<dbReference type="InterPro" id="IPR036390">
    <property type="entry name" value="WH_DNA-bd_sf"/>
</dbReference>
<dbReference type="EMBL" id="QFPN01000009">
    <property type="protein sequence ID" value="PZQ12450.1"/>
    <property type="molecule type" value="Genomic_DNA"/>
</dbReference>
<dbReference type="Gene3D" id="1.10.10.10">
    <property type="entry name" value="Winged helix-like DNA-binding domain superfamily/Winged helix DNA-binding domain"/>
    <property type="match status" value="1"/>
</dbReference>
<dbReference type="SUPFAM" id="SSF46785">
    <property type="entry name" value="Winged helix' DNA-binding domain"/>
    <property type="match status" value="1"/>
</dbReference>
<name>A0A2W5MGE1_ANCNO</name>
<dbReference type="AlphaFoldDB" id="A0A2W5MGE1"/>
<gene>
    <name evidence="1" type="ORF">DI565_16655</name>
</gene>
<evidence type="ECO:0000313" key="2">
    <source>
        <dbReference type="Proteomes" id="UP000249577"/>
    </source>
</evidence>
<dbReference type="Pfam" id="PF25212">
    <property type="entry name" value="HVO_A0114"/>
    <property type="match status" value="1"/>
</dbReference>
<comment type="caution">
    <text evidence="1">The sequence shown here is derived from an EMBL/GenBank/DDBJ whole genome shotgun (WGS) entry which is preliminary data.</text>
</comment>
<protein>
    <submittedName>
        <fullName evidence="1">Uncharacterized protein</fullName>
    </submittedName>
</protein>
<proteinExistence type="predicted"/>